<keyword evidence="3" id="KW-0813">Transport</keyword>
<feature type="transmembrane region" description="Helical" evidence="8">
    <location>
        <begin position="164"/>
        <end position="185"/>
    </location>
</feature>
<keyword evidence="5 8" id="KW-0812">Transmembrane</keyword>
<dbReference type="EMBL" id="FOXV01000015">
    <property type="protein sequence ID" value="SFQ64299.1"/>
    <property type="molecule type" value="Genomic_DNA"/>
</dbReference>
<gene>
    <name evidence="9" type="ORF">SAMN05421853_11552</name>
</gene>
<evidence type="ECO:0000256" key="4">
    <source>
        <dbReference type="ARBA" id="ARBA00022475"/>
    </source>
</evidence>
<evidence type="ECO:0000256" key="7">
    <source>
        <dbReference type="ARBA" id="ARBA00023136"/>
    </source>
</evidence>
<dbReference type="InterPro" id="IPR037294">
    <property type="entry name" value="ABC_BtuC-like"/>
</dbReference>
<feature type="transmembrane region" description="Helical" evidence="8">
    <location>
        <begin position="253"/>
        <end position="280"/>
    </location>
</feature>
<protein>
    <submittedName>
        <fullName evidence="9">Iron complex transport system permease protein</fullName>
    </submittedName>
</protein>
<evidence type="ECO:0000256" key="5">
    <source>
        <dbReference type="ARBA" id="ARBA00022692"/>
    </source>
</evidence>
<dbReference type="GO" id="GO:0022857">
    <property type="term" value="F:transmembrane transporter activity"/>
    <property type="evidence" value="ECO:0007669"/>
    <property type="project" value="InterPro"/>
</dbReference>
<dbReference type="PANTHER" id="PTHR30472:SF24">
    <property type="entry name" value="FERRIC ENTEROBACTIN TRANSPORT SYSTEM PERMEASE PROTEIN FEPG"/>
    <property type="match status" value="1"/>
</dbReference>
<evidence type="ECO:0000313" key="10">
    <source>
        <dbReference type="Proteomes" id="UP000243106"/>
    </source>
</evidence>
<comment type="subcellular location">
    <subcellularLocation>
        <location evidence="1">Cell membrane</location>
        <topology evidence="1">Multi-pass membrane protein</topology>
    </subcellularLocation>
</comment>
<organism evidence="9 10">
    <name type="scientific">Roseivivax halotolerans</name>
    <dbReference type="NCBI Taxonomy" id="93684"/>
    <lineage>
        <taxon>Bacteria</taxon>
        <taxon>Pseudomonadati</taxon>
        <taxon>Pseudomonadota</taxon>
        <taxon>Alphaproteobacteria</taxon>
        <taxon>Rhodobacterales</taxon>
        <taxon>Roseobacteraceae</taxon>
        <taxon>Roseivivax</taxon>
    </lineage>
</organism>
<keyword evidence="4" id="KW-1003">Cell membrane</keyword>
<sequence length="350" mass="35641">MNDALILRSAGERIALAVPIKGLLAVSGLSAVILGIVAISLMSGSYPLDLPGVWATLTGVPPEETASTVVWQFRFPRLLAALLVGALLGLSGAILQNVTLNPLADPSLVGVSQGASLAVVAIIVAFPGADGPLRPLYAFGGALVVAAIIQWIAMKRAGGATMRFILTGIGIAAFISAITSAMLTYGQVDQALSALGWLAGSIHAAGWGEVRMLSLLTVLLVPAVIWAVGPMRALRFGPDMATGLGVAVRPARIILITLAVALAAIAVSAVGPLGFVGLIAPHLARRLVHTGLGLQLVLTGLVGAVMVSGADLIGRALFAPVQIPAGIVTALVGVPVFVMVLLRSQTRTQL</sequence>
<keyword evidence="7 8" id="KW-0472">Membrane</keyword>
<reference evidence="10" key="1">
    <citation type="submission" date="2016-10" db="EMBL/GenBank/DDBJ databases">
        <authorList>
            <person name="Varghese N."/>
            <person name="Submissions S."/>
        </authorList>
    </citation>
    <scope>NUCLEOTIDE SEQUENCE [LARGE SCALE GENOMIC DNA]</scope>
    <source>
        <strain evidence="10">JCM 10271</strain>
    </source>
</reference>
<feature type="transmembrane region" description="Helical" evidence="8">
    <location>
        <begin position="107"/>
        <end position="129"/>
    </location>
</feature>
<feature type="transmembrane region" description="Helical" evidence="8">
    <location>
        <begin position="215"/>
        <end position="233"/>
    </location>
</feature>
<keyword evidence="10" id="KW-1185">Reference proteome</keyword>
<dbReference type="RefSeq" id="WP_093014980.1">
    <property type="nucleotide sequence ID" value="NZ_FOXV01000015.1"/>
</dbReference>
<evidence type="ECO:0000256" key="3">
    <source>
        <dbReference type="ARBA" id="ARBA00022448"/>
    </source>
</evidence>
<feature type="transmembrane region" description="Helical" evidence="8">
    <location>
        <begin position="78"/>
        <end position="95"/>
    </location>
</feature>
<name>A0A1I6A6G5_9RHOB</name>
<dbReference type="Gene3D" id="1.10.3470.10">
    <property type="entry name" value="ABC transporter involved in vitamin B12 uptake, BtuC"/>
    <property type="match status" value="1"/>
</dbReference>
<accession>A0A1I6A6G5</accession>
<evidence type="ECO:0000256" key="6">
    <source>
        <dbReference type="ARBA" id="ARBA00022989"/>
    </source>
</evidence>
<dbReference type="FunFam" id="1.10.3470.10:FF:000001">
    <property type="entry name" value="Vitamin B12 ABC transporter permease BtuC"/>
    <property type="match status" value="1"/>
</dbReference>
<feature type="transmembrane region" description="Helical" evidence="8">
    <location>
        <begin position="135"/>
        <end position="152"/>
    </location>
</feature>
<comment type="similarity">
    <text evidence="2">Belongs to the binding-protein-dependent transport system permease family. FecCD subfamily.</text>
</comment>
<evidence type="ECO:0000256" key="1">
    <source>
        <dbReference type="ARBA" id="ARBA00004651"/>
    </source>
</evidence>
<dbReference type="InterPro" id="IPR000522">
    <property type="entry name" value="ABC_transptr_permease_BtuC"/>
</dbReference>
<feature type="transmembrane region" description="Helical" evidence="8">
    <location>
        <begin position="191"/>
        <end position="208"/>
    </location>
</feature>
<dbReference type="GO" id="GO:0033214">
    <property type="term" value="P:siderophore-iron import into cell"/>
    <property type="evidence" value="ECO:0007669"/>
    <property type="project" value="TreeGrafter"/>
</dbReference>
<feature type="transmembrane region" description="Helical" evidence="8">
    <location>
        <begin position="20"/>
        <end position="42"/>
    </location>
</feature>
<dbReference type="PANTHER" id="PTHR30472">
    <property type="entry name" value="FERRIC ENTEROBACTIN TRANSPORT SYSTEM PERMEASE PROTEIN"/>
    <property type="match status" value="1"/>
</dbReference>
<dbReference type="GO" id="GO:0005886">
    <property type="term" value="C:plasma membrane"/>
    <property type="evidence" value="ECO:0007669"/>
    <property type="project" value="UniProtKB-SubCell"/>
</dbReference>
<dbReference type="Proteomes" id="UP000243106">
    <property type="component" value="Unassembled WGS sequence"/>
</dbReference>
<feature type="transmembrane region" description="Helical" evidence="8">
    <location>
        <begin position="292"/>
        <end position="317"/>
    </location>
</feature>
<dbReference type="STRING" id="93684.SAMN05421853_11552"/>
<evidence type="ECO:0000256" key="8">
    <source>
        <dbReference type="SAM" id="Phobius"/>
    </source>
</evidence>
<feature type="transmembrane region" description="Helical" evidence="8">
    <location>
        <begin position="323"/>
        <end position="342"/>
    </location>
</feature>
<proteinExistence type="inferred from homology"/>
<dbReference type="SUPFAM" id="SSF81345">
    <property type="entry name" value="ABC transporter involved in vitamin B12 uptake, BtuC"/>
    <property type="match status" value="1"/>
</dbReference>
<evidence type="ECO:0000256" key="2">
    <source>
        <dbReference type="ARBA" id="ARBA00007935"/>
    </source>
</evidence>
<dbReference type="AlphaFoldDB" id="A0A1I6A6G5"/>
<dbReference type="CDD" id="cd06550">
    <property type="entry name" value="TM_ABC_iron-siderophores_like"/>
    <property type="match status" value="1"/>
</dbReference>
<dbReference type="Pfam" id="PF01032">
    <property type="entry name" value="FecCD"/>
    <property type="match status" value="1"/>
</dbReference>
<evidence type="ECO:0000313" key="9">
    <source>
        <dbReference type="EMBL" id="SFQ64299.1"/>
    </source>
</evidence>
<keyword evidence="6 8" id="KW-1133">Transmembrane helix</keyword>